<dbReference type="PANTHER" id="PTHR22718:SF25">
    <property type="entry name" value="G-PROTEIN COUPLED RECEPTORS FAMILY 1 PROFILE DOMAIN-CONTAINING PROTEIN"/>
    <property type="match status" value="1"/>
</dbReference>
<dbReference type="PANTHER" id="PTHR22718">
    <property type="entry name" value="SERPENTINE RECEPTOR, CLASS X"/>
    <property type="match status" value="1"/>
</dbReference>
<evidence type="ECO:0000259" key="6">
    <source>
        <dbReference type="PROSITE" id="PS50262"/>
    </source>
</evidence>
<gene>
    <name evidence="7" type="ORF">HPLM_LOCUS5711</name>
</gene>
<dbReference type="PRINTS" id="PR00237">
    <property type="entry name" value="GPCRRHODOPSN"/>
</dbReference>
<sequence>MGHGRMEPVHYVFSARGNEKDFPSIPHQFTMDNNTDTNDTFEATTAIELLLPASQEIRYLMAFTYLILSIIGVIPNIILAVTLIRIGTMPKQKVFVLLAEQILISDFCQLSSQLIVAFPLSLFGKNIYEGTPAIWVYNVINFLDTVGYNGVLDFTFLMAVNRLTVFLMPGVHHFLFDPDHIKRTIIFVWSFLLMQITVEYCMRCHKQFTYDEFYFYFLCVDPSALYVVIWLGTMRYQSYSFPIIMFVTYIVLFCYIKMKLQNTGGGKPKNSSQRQRKYEINLVLQAVIISFFLELQTLSFTVLPMIGTGNNRFYSSLGQNVISIMNNSSNPYVYFFFNSQIRAGMVALVQCQSPKQKAQAAVTTISTVKG</sequence>
<reference evidence="7 8" key="2">
    <citation type="submission" date="2018-11" db="EMBL/GenBank/DDBJ databases">
        <authorList>
            <consortium name="Pathogen Informatics"/>
        </authorList>
    </citation>
    <scope>NUCLEOTIDE SEQUENCE [LARGE SCALE GENOMIC DNA]</scope>
    <source>
        <strain evidence="7 8">MHpl1</strain>
    </source>
</reference>
<dbReference type="WBParaSite" id="HPLM_0000571901-mRNA-1">
    <property type="protein sequence ID" value="HPLM_0000571901-mRNA-1"/>
    <property type="gene ID" value="HPLM_0000571901"/>
</dbReference>
<dbReference type="InterPro" id="IPR019430">
    <property type="entry name" value="7TM_GPCR_serpentine_rcpt_Srx"/>
</dbReference>
<keyword evidence="3 5" id="KW-1133">Transmembrane helix</keyword>
<feature type="transmembrane region" description="Helical" evidence="5">
    <location>
        <begin position="239"/>
        <end position="258"/>
    </location>
</feature>
<dbReference type="GO" id="GO:0004930">
    <property type="term" value="F:G protein-coupled receptor activity"/>
    <property type="evidence" value="ECO:0007669"/>
    <property type="project" value="InterPro"/>
</dbReference>
<comment type="subcellular location">
    <subcellularLocation>
        <location evidence="1">Membrane</location>
    </subcellularLocation>
</comment>
<dbReference type="OMA" id="CAKSSGM"/>
<dbReference type="CDD" id="cd00637">
    <property type="entry name" value="7tm_classA_rhodopsin-like"/>
    <property type="match status" value="1"/>
</dbReference>
<dbReference type="EMBL" id="UZAF01016380">
    <property type="protein sequence ID" value="VDO26857.1"/>
    <property type="molecule type" value="Genomic_DNA"/>
</dbReference>
<feature type="transmembrane region" description="Helical" evidence="5">
    <location>
        <begin position="59"/>
        <end position="84"/>
    </location>
</feature>
<name>A0A0N4W6M1_HAEPC</name>
<keyword evidence="4 5" id="KW-0472">Membrane</keyword>
<evidence type="ECO:0000256" key="4">
    <source>
        <dbReference type="ARBA" id="ARBA00023136"/>
    </source>
</evidence>
<proteinExistence type="predicted"/>
<dbReference type="GO" id="GO:0016020">
    <property type="term" value="C:membrane"/>
    <property type="evidence" value="ECO:0007669"/>
    <property type="project" value="UniProtKB-SubCell"/>
</dbReference>
<dbReference type="InterPro" id="IPR000276">
    <property type="entry name" value="GPCR_Rhodpsn"/>
</dbReference>
<evidence type="ECO:0000256" key="1">
    <source>
        <dbReference type="ARBA" id="ARBA00004370"/>
    </source>
</evidence>
<keyword evidence="2 5" id="KW-0812">Transmembrane</keyword>
<evidence type="ECO:0000313" key="7">
    <source>
        <dbReference type="EMBL" id="VDO26857.1"/>
    </source>
</evidence>
<evidence type="ECO:0000313" key="9">
    <source>
        <dbReference type="WBParaSite" id="HPLM_0000571901-mRNA-1"/>
    </source>
</evidence>
<dbReference type="InterPro" id="IPR017452">
    <property type="entry name" value="GPCR_Rhodpsn_7TM"/>
</dbReference>
<accession>A0A0N4W6M1</accession>
<evidence type="ECO:0000256" key="5">
    <source>
        <dbReference type="SAM" id="Phobius"/>
    </source>
</evidence>
<evidence type="ECO:0000313" key="8">
    <source>
        <dbReference type="Proteomes" id="UP000268014"/>
    </source>
</evidence>
<dbReference type="Gene3D" id="1.20.1070.10">
    <property type="entry name" value="Rhodopsin 7-helix transmembrane proteins"/>
    <property type="match status" value="1"/>
</dbReference>
<organism evidence="9">
    <name type="scientific">Haemonchus placei</name>
    <name type="common">Barber's pole worm</name>
    <dbReference type="NCBI Taxonomy" id="6290"/>
    <lineage>
        <taxon>Eukaryota</taxon>
        <taxon>Metazoa</taxon>
        <taxon>Ecdysozoa</taxon>
        <taxon>Nematoda</taxon>
        <taxon>Chromadorea</taxon>
        <taxon>Rhabditida</taxon>
        <taxon>Rhabditina</taxon>
        <taxon>Rhabditomorpha</taxon>
        <taxon>Strongyloidea</taxon>
        <taxon>Trichostrongylidae</taxon>
        <taxon>Haemonchus</taxon>
    </lineage>
</organism>
<feature type="transmembrane region" description="Helical" evidence="5">
    <location>
        <begin position="279"/>
        <end position="306"/>
    </location>
</feature>
<dbReference type="SUPFAM" id="SSF81321">
    <property type="entry name" value="Family A G protein-coupled receptor-like"/>
    <property type="match status" value="1"/>
</dbReference>
<dbReference type="PROSITE" id="PS50262">
    <property type="entry name" value="G_PROTEIN_RECEP_F1_2"/>
    <property type="match status" value="1"/>
</dbReference>
<dbReference type="OrthoDB" id="5857364at2759"/>
<feature type="domain" description="G-protein coupled receptors family 1 profile" evidence="6">
    <location>
        <begin position="75"/>
        <end position="334"/>
    </location>
</feature>
<evidence type="ECO:0000256" key="2">
    <source>
        <dbReference type="ARBA" id="ARBA00022692"/>
    </source>
</evidence>
<dbReference type="Pfam" id="PF10328">
    <property type="entry name" value="7TM_GPCR_Srx"/>
    <property type="match status" value="1"/>
</dbReference>
<keyword evidence="8" id="KW-1185">Reference proteome</keyword>
<reference evidence="9" key="1">
    <citation type="submission" date="2017-02" db="UniProtKB">
        <authorList>
            <consortium name="WormBaseParasite"/>
        </authorList>
    </citation>
    <scope>IDENTIFICATION</scope>
</reference>
<dbReference type="AlphaFoldDB" id="A0A0N4W6M1"/>
<dbReference type="Proteomes" id="UP000268014">
    <property type="component" value="Unassembled WGS sequence"/>
</dbReference>
<feature type="transmembrane region" description="Helical" evidence="5">
    <location>
        <begin position="151"/>
        <end position="172"/>
    </location>
</feature>
<feature type="transmembrane region" description="Helical" evidence="5">
    <location>
        <begin position="213"/>
        <end position="233"/>
    </location>
</feature>
<evidence type="ECO:0000256" key="3">
    <source>
        <dbReference type="ARBA" id="ARBA00022989"/>
    </source>
</evidence>
<protein>
    <submittedName>
        <fullName evidence="9">G_PROTEIN_RECEP_F1_2 domain-containing protein</fullName>
    </submittedName>
</protein>